<proteinExistence type="inferred from homology"/>
<gene>
    <name evidence="4" type="ORF">ACFFF7_11210</name>
</gene>
<dbReference type="Pfam" id="PF00080">
    <property type="entry name" value="Sod_Cu"/>
    <property type="match status" value="1"/>
</dbReference>
<dbReference type="InterPro" id="IPR024134">
    <property type="entry name" value="SOD_Cu/Zn_/chaperone"/>
</dbReference>
<dbReference type="InterPro" id="IPR036423">
    <property type="entry name" value="SOD-like_Cu/Zn_dom_sf"/>
</dbReference>
<dbReference type="Gene3D" id="2.60.40.200">
    <property type="entry name" value="Superoxide dismutase, copper/zinc binding domain"/>
    <property type="match status" value="1"/>
</dbReference>
<dbReference type="EMBL" id="JBHLTL010000006">
    <property type="protein sequence ID" value="MFC0589984.1"/>
    <property type="molecule type" value="Genomic_DNA"/>
</dbReference>
<evidence type="ECO:0000256" key="2">
    <source>
        <dbReference type="RuleBase" id="RU000393"/>
    </source>
</evidence>
<keyword evidence="2" id="KW-0560">Oxidoreductase</keyword>
<comment type="catalytic activity">
    <reaction evidence="2">
        <text>2 superoxide + 2 H(+) = H2O2 + O2</text>
        <dbReference type="Rhea" id="RHEA:20696"/>
        <dbReference type="ChEBI" id="CHEBI:15378"/>
        <dbReference type="ChEBI" id="CHEBI:15379"/>
        <dbReference type="ChEBI" id="CHEBI:16240"/>
        <dbReference type="ChEBI" id="CHEBI:18421"/>
        <dbReference type="EC" id="1.15.1.1"/>
    </reaction>
</comment>
<protein>
    <recommendedName>
        <fullName evidence="2">Superoxide dismutase [Cu-Zn]</fullName>
        <ecNumber evidence="2">1.15.1.1</ecNumber>
    </recommendedName>
</protein>
<keyword evidence="5" id="KW-1185">Reference proteome</keyword>
<reference evidence="4 5" key="1">
    <citation type="submission" date="2024-09" db="EMBL/GenBank/DDBJ databases">
        <authorList>
            <person name="Sun Q."/>
            <person name="Mori K."/>
        </authorList>
    </citation>
    <scope>NUCLEOTIDE SEQUENCE [LARGE SCALE GENOMIC DNA]</scope>
    <source>
        <strain evidence="4 5">NCAIM B.02537</strain>
    </source>
</reference>
<name>A0ABV6PJH6_9SPHN</name>
<comment type="function">
    <text evidence="2">Destroys radicals which are normally produced within the cells and which are toxic to biological systems.</text>
</comment>
<comment type="cofactor">
    <cofactor evidence="2">
        <name>Zn(2+)</name>
        <dbReference type="ChEBI" id="CHEBI:29105"/>
    </cofactor>
    <text evidence="2">Binds 1 zinc ion per subunit.</text>
</comment>
<keyword evidence="2" id="KW-0862">Zinc</keyword>
<accession>A0ABV6PJH6</accession>
<comment type="caution">
    <text evidence="4">The sequence shown here is derived from an EMBL/GenBank/DDBJ whole genome shotgun (WGS) entry which is preliminary data.</text>
</comment>
<evidence type="ECO:0000313" key="5">
    <source>
        <dbReference type="Proteomes" id="UP001589943"/>
    </source>
</evidence>
<dbReference type="InterPro" id="IPR001424">
    <property type="entry name" value="SOD_Cu_Zn_dom"/>
</dbReference>
<dbReference type="PROSITE" id="PS51257">
    <property type="entry name" value="PROKAR_LIPOPROTEIN"/>
    <property type="match status" value="1"/>
</dbReference>
<dbReference type="PANTHER" id="PTHR10003">
    <property type="entry name" value="SUPEROXIDE DISMUTASE CU-ZN -RELATED"/>
    <property type="match status" value="1"/>
</dbReference>
<dbReference type="Proteomes" id="UP001589943">
    <property type="component" value="Unassembled WGS sequence"/>
</dbReference>
<evidence type="ECO:0000259" key="3">
    <source>
        <dbReference type="Pfam" id="PF00080"/>
    </source>
</evidence>
<dbReference type="RefSeq" id="WP_379481439.1">
    <property type="nucleotide sequence ID" value="NZ_JBHLTL010000006.1"/>
</dbReference>
<keyword evidence="2" id="KW-0186">Copper</keyword>
<dbReference type="SUPFAM" id="SSF49329">
    <property type="entry name" value="Cu,Zn superoxide dismutase-like"/>
    <property type="match status" value="1"/>
</dbReference>
<keyword evidence="2" id="KW-0479">Metal-binding</keyword>
<dbReference type="CDD" id="cd00305">
    <property type="entry name" value="Cu-Zn_Superoxide_Dismutase"/>
    <property type="match status" value="1"/>
</dbReference>
<evidence type="ECO:0000256" key="1">
    <source>
        <dbReference type="ARBA" id="ARBA00010457"/>
    </source>
</evidence>
<comment type="similarity">
    <text evidence="1 2">Belongs to the Cu-Zn superoxide dismutase family.</text>
</comment>
<organism evidence="4 5">
    <name type="scientific">Novosphingobium aquiterrae</name>
    <dbReference type="NCBI Taxonomy" id="624388"/>
    <lineage>
        <taxon>Bacteria</taxon>
        <taxon>Pseudomonadati</taxon>
        <taxon>Pseudomonadota</taxon>
        <taxon>Alphaproteobacteria</taxon>
        <taxon>Sphingomonadales</taxon>
        <taxon>Sphingomonadaceae</taxon>
        <taxon>Novosphingobium</taxon>
    </lineage>
</organism>
<dbReference type="EC" id="1.15.1.1" evidence="2"/>
<dbReference type="InterPro" id="IPR018152">
    <property type="entry name" value="SOD_Cu/Zn_BS"/>
</dbReference>
<feature type="domain" description="Superoxide dismutase copper/zinc binding" evidence="3">
    <location>
        <begin position="44"/>
        <end position="173"/>
    </location>
</feature>
<dbReference type="PROSITE" id="PS00087">
    <property type="entry name" value="SOD_CU_ZN_1"/>
    <property type="match status" value="1"/>
</dbReference>
<dbReference type="PROSITE" id="PS00332">
    <property type="entry name" value="SOD_CU_ZN_2"/>
    <property type="match status" value="1"/>
</dbReference>
<comment type="cofactor">
    <cofactor evidence="2">
        <name>Cu cation</name>
        <dbReference type="ChEBI" id="CHEBI:23378"/>
    </cofactor>
    <text evidence="2">Binds 1 copper ion per subunit.</text>
</comment>
<evidence type="ECO:0000313" key="4">
    <source>
        <dbReference type="EMBL" id="MFC0589984.1"/>
    </source>
</evidence>
<sequence>MTMRGFAAAATALVGLAGCTTLGDIPTKRVASATLRLANGTPAGEAFITASGERLTLSVAAIGLPAGAHGIHLHTTGSCDAPTFASAGGHLNPAGHQHGTANPAGSHLGDLPNLIANTAGLASLSAPLNGLRSDTESALFDGDGTALVIHAAPDDYKTDPSGNSGTRIACGVIKRD</sequence>